<evidence type="ECO:0000313" key="2">
    <source>
        <dbReference type="Proteomes" id="UP000008136"/>
    </source>
</evidence>
<dbReference type="STRING" id="693661.Arcve_0823"/>
<protein>
    <submittedName>
        <fullName evidence="1">ROK family protein</fullName>
    </submittedName>
</protein>
<sequence>MRILGVDIGGTNIDIVIYDGDFHHVGSYSTSEVFSAGIDSFIEKIAEEVGAVAVGIGAAVWIKGDKPILAPNLPSIPQLDLKIPAVIENDANCFAVYAHHVFKLPNILAITVGTGIGSGIITNEELYRGDGLAGELGHWFVGGSEECSCGGKGHLEAYFGGRALKNKYGDVKELVSSGKVYSLKEFELFCTAVANAVTLLDSSAVVLGGRIGMNLMAEKVKEGIYRHLMPGFTPEVLALKDELAVAKGACLVCLKTLKR</sequence>
<dbReference type="PANTHER" id="PTHR18964">
    <property type="entry name" value="ROK (REPRESSOR, ORF, KINASE) FAMILY"/>
    <property type="match status" value="1"/>
</dbReference>
<dbReference type="Pfam" id="PF00480">
    <property type="entry name" value="ROK"/>
    <property type="match status" value="1"/>
</dbReference>
<dbReference type="Gene3D" id="3.30.420.40">
    <property type="match status" value="2"/>
</dbReference>
<dbReference type="KEGG" id="ave:Arcve_0823"/>
<dbReference type="eggNOG" id="arCOG04280">
    <property type="taxonomic scope" value="Archaea"/>
</dbReference>
<evidence type="ECO:0000313" key="1">
    <source>
        <dbReference type="EMBL" id="AEA46838.1"/>
    </source>
</evidence>
<dbReference type="Proteomes" id="UP000008136">
    <property type="component" value="Chromosome"/>
</dbReference>
<dbReference type="HOGENOM" id="CLU_1080110_0_0_2"/>
<name>F2KRZ7_ARCVS</name>
<dbReference type="InterPro" id="IPR000600">
    <property type="entry name" value="ROK"/>
</dbReference>
<dbReference type="RefSeq" id="WP_013683510.1">
    <property type="nucleotide sequence ID" value="NC_015320.1"/>
</dbReference>
<dbReference type="GeneID" id="10393926"/>
<gene>
    <name evidence="1" type="ordered locus">Arcve_0823</name>
</gene>
<keyword evidence="2" id="KW-1185">Reference proteome</keyword>
<dbReference type="AlphaFoldDB" id="F2KRZ7"/>
<organism evidence="1 2">
    <name type="scientific">Archaeoglobus veneficus (strain DSM 11195 / SNP6)</name>
    <dbReference type="NCBI Taxonomy" id="693661"/>
    <lineage>
        <taxon>Archaea</taxon>
        <taxon>Methanobacteriati</taxon>
        <taxon>Methanobacteriota</taxon>
        <taxon>Archaeoglobi</taxon>
        <taxon>Archaeoglobales</taxon>
        <taxon>Archaeoglobaceae</taxon>
        <taxon>Archaeoglobus</taxon>
    </lineage>
</organism>
<accession>F2KRZ7</accession>
<dbReference type="PROSITE" id="PS01125">
    <property type="entry name" value="ROK"/>
    <property type="match status" value="1"/>
</dbReference>
<dbReference type="OrthoDB" id="8261at2157"/>
<dbReference type="InterPro" id="IPR049874">
    <property type="entry name" value="ROK_cs"/>
</dbReference>
<dbReference type="SUPFAM" id="SSF53067">
    <property type="entry name" value="Actin-like ATPase domain"/>
    <property type="match status" value="1"/>
</dbReference>
<proteinExistence type="predicted"/>
<dbReference type="EMBL" id="CP002588">
    <property type="protein sequence ID" value="AEA46838.1"/>
    <property type="molecule type" value="Genomic_DNA"/>
</dbReference>
<dbReference type="InterPro" id="IPR043129">
    <property type="entry name" value="ATPase_NBD"/>
</dbReference>
<reference evidence="1 2" key="1">
    <citation type="submission" date="2011-03" db="EMBL/GenBank/DDBJ databases">
        <title>The complete genome of Archaeoglobus veneficus SNP6.</title>
        <authorList>
            <consortium name="US DOE Joint Genome Institute (JGI-PGF)"/>
            <person name="Lucas S."/>
            <person name="Copeland A."/>
            <person name="Lapidus A."/>
            <person name="Bruce D."/>
            <person name="Goodwin L."/>
            <person name="Pitluck S."/>
            <person name="Kyrpides N."/>
            <person name="Mavromatis K."/>
            <person name="Pagani I."/>
            <person name="Ivanova N."/>
            <person name="Mikhailova N."/>
            <person name="Lu M."/>
            <person name="Detter J.C."/>
            <person name="Tapia R."/>
            <person name="Han C."/>
            <person name="Land M."/>
            <person name="Hauser L."/>
            <person name="Markowitz V."/>
            <person name="Cheng J.-F."/>
            <person name="Hugenholtz P."/>
            <person name="Woyke T."/>
            <person name="Wu D."/>
            <person name="Spring S."/>
            <person name="Brambilla E."/>
            <person name="Klenk H.-P."/>
            <person name="Eisen J.A."/>
        </authorList>
    </citation>
    <scope>NUCLEOTIDE SEQUENCE [LARGE SCALE GENOMIC DNA]</scope>
    <source>
        <strain>SNP6</strain>
    </source>
</reference>
<dbReference type="PANTHER" id="PTHR18964:SF149">
    <property type="entry name" value="BIFUNCTIONAL UDP-N-ACETYLGLUCOSAMINE 2-EPIMERASE_N-ACETYLMANNOSAMINE KINASE"/>
    <property type="match status" value="1"/>
</dbReference>